<organism evidence="1 2">
    <name type="scientific">Ambispora gerdemannii</name>
    <dbReference type="NCBI Taxonomy" id="144530"/>
    <lineage>
        <taxon>Eukaryota</taxon>
        <taxon>Fungi</taxon>
        <taxon>Fungi incertae sedis</taxon>
        <taxon>Mucoromycota</taxon>
        <taxon>Glomeromycotina</taxon>
        <taxon>Glomeromycetes</taxon>
        <taxon>Archaeosporales</taxon>
        <taxon>Ambisporaceae</taxon>
        <taxon>Ambispora</taxon>
    </lineage>
</organism>
<accession>A0A9N9B5L1</accession>
<name>A0A9N9B5L1_9GLOM</name>
<reference evidence="1" key="1">
    <citation type="submission" date="2021-06" db="EMBL/GenBank/DDBJ databases">
        <authorList>
            <person name="Kallberg Y."/>
            <person name="Tangrot J."/>
            <person name="Rosling A."/>
        </authorList>
    </citation>
    <scope>NUCLEOTIDE SEQUENCE</scope>
    <source>
        <strain evidence="1">MT106</strain>
    </source>
</reference>
<dbReference type="AlphaFoldDB" id="A0A9N9B5L1"/>
<keyword evidence="2" id="KW-1185">Reference proteome</keyword>
<sequence>MRPEQNYEIYTESEYEYEVSDDDYMEGDSLFDSCSEVGDDDYDPEVEQKAYEEEIYQEFCNDFTKENTSPEVFQTLRERINPILDLKNQVRILTYRIDNNERYTTSQLLEQESKMHRSFEAAFPGDIDDHPDKEWRVFRNYLDDVRLAVEDLCSLLNYGQLCWHSHWPHFTPLKQDDEE</sequence>
<evidence type="ECO:0000313" key="1">
    <source>
        <dbReference type="EMBL" id="CAG8551992.1"/>
    </source>
</evidence>
<comment type="caution">
    <text evidence="1">The sequence shown here is derived from an EMBL/GenBank/DDBJ whole genome shotgun (WGS) entry which is preliminary data.</text>
</comment>
<dbReference type="Proteomes" id="UP000789831">
    <property type="component" value="Unassembled WGS sequence"/>
</dbReference>
<dbReference type="OrthoDB" id="2456095at2759"/>
<proteinExistence type="predicted"/>
<protein>
    <submittedName>
        <fullName evidence="1">1781_t:CDS:1</fullName>
    </submittedName>
</protein>
<gene>
    <name evidence="1" type="ORF">AGERDE_LOCUS6713</name>
</gene>
<dbReference type="EMBL" id="CAJVPL010001089">
    <property type="protein sequence ID" value="CAG8551992.1"/>
    <property type="molecule type" value="Genomic_DNA"/>
</dbReference>
<evidence type="ECO:0000313" key="2">
    <source>
        <dbReference type="Proteomes" id="UP000789831"/>
    </source>
</evidence>